<keyword evidence="2" id="KW-0813">Transport</keyword>
<name>A0A848DL78_9PSEU</name>
<evidence type="ECO:0000256" key="2">
    <source>
        <dbReference type="ARBA" id="ARBA00022448"/>
    </source>
</evidence>
<feature type="domain" description="ABC transporter" evidence="5">
    <location>
        <begin position="11"/>
        <end position="236"/>
    </location>
</feature>
<dbReference type="InterPro" id="IPR003593">
    <property type="entry name" value="AAA+_ATPase"/>
</dbReference>
<dbReference type="EMBL" id="JAAXKZ010000063">
    <property type="protein sequence ID" value="NMH93289.1"/>
    <property type="molecule type" value="Genomic_DNA"/>
</dbReference>
<evidence type="ECO:0000256" key="1">
    <source>
        <dbReference type="ARBA" id="ARBA00005417"/>
    </source>
</evidence>
<keyword evidence="4 6" id="KW-0067">ATP-binding</keyword>
<proteinExistence type="inferred from homology"/>
<dbReference type="RefSeq" id="WP_169413991.1">
    <property type="nucleotide sequence ID" value="NZ_JAAXKZ010000063.1"/>
</dbReference>
<sequence length="317" mass="32667">MQATDERGGRITAHALTKRFGSVEAVSDLSFTASPGVVTGFLGPNGSGKTTTLRMVLGLVAPTAGEARIGGARFCDLEQPARAVGAVLDAQGFHPGRAARAHLRAHAAAIGLPDGRADEVLELVGLTDAARRPVGGFSLGMRQRLSLATALLADPQTLVLDEPGNGLDPAGVAWLRSFLRGFAGSGRTVLFSSHLLAEVEQTADHLVVISHGRSVYQGGLDQLRASSRSRVLVRCASPARLAEELARGGLLELDTLPDGRLAVGGADPVKVGDAALAAGVAVYGLVEERADLEQLFFQLTGAGSAAAQDPGVHPAAR</sequence>
<dbReference type="AlphaFoldDB" id="A0A848DL78"/>
<dbReference type="PANTHER" id="PTHR43335">
    <property type="entry name" value="ABC TRANSPORTER, ATP-BINDING PROTEIN"/>
    <property type="match status" value="1"/>
</dbReference>
<dbReference type="Gene3D" id="3.40.50.300">
    <property type="entry name" value="P-loop containing nucleotide triphosphate hydrolases"/>
    <property type="match status" value="1"/>
</dbReference>
<accession>A0A848DL78</accession>
<dbReference type="InterPro" id="IPR003439">
    <property type="entry name" value="ABC_transporter-like_ATP-bd"/>
</dbReference>
<dbReference type="SMART" id="SM00382">
    <property type="entry name" value="AAA"/>
    <property type="match status" value="1"/>
</dbReference>
<reference evidence="6 7" key="1">
    <citation type="submission" date="2020-04" db="EMBL/GenBank/DDBJ databases">
        <authorList>
            <person name="Klaysubun C."/>
            <person name="Duangmal K."/>
            <person name="Lipun K."/>
        </authorList>
    </citation>
    <scope>NUCLEOTIDE SEQUENCE [LARGE SCALE GENOMIC DNA]</scope>
    <source>
        <strain evidence="6 7">DSM 45300</strain>
    </source>
</reference>
<protein>
    <submittedName>
        <fullName evidence="6">ATP-binding cassette domain-containing protein</fullName>
    </submittedName>
</protein>
<evidence type="ECO:0000313" key="6">
    <source>
        <dbReference type="EMBL" id="NMH93289.1"/>
    </source>
</evidence>
<dbReference type="Pfam" id="PF00005">
    <property type="entry name" value="ABC_tran"/>
    <property type="match status" value="1"/>
</dbReference>
<dbReference type="GO" id="GO:0016887">
    <property type="term" value="F:ATP hydrolysis activity"/>
    <property type="evidence" value="ECO:0007669"/>
    <property type="project" value="InterPro"/>
</dbReference>
<evidence type="ECO:0000256" key="3">
    <source>
        <dbReference type="ARBA" id="ARBA00022741"/>
    </source>
</evidence>
<dbReference type="PANTHER" id="PTHR43335:SF4">
    <property type="entry name" value="ABC TRANSPORTER, ATP-BINDING PROTEIN"/>
    <property type="match status" value="1"/>
</dbReference>
<keyword evidence="3" id="KW-0547">Nucleotide-binding</keyword>
<dbReference type="Proteomes" id="UP000586918">
    <property type="component" value="Unassembled WGS sequence"/>
</dbReference>
<gene>
    <name evidence="6" type="ORF">HF519_17265</name>
</gene>
<organism evidence="6 7">
    <name type="scientific">Pseudonocardia bannensis</name>
    <dbReference type="NCBI Taxonomy" id="630973"/>
    <lineage>
        <taxon>Bacteria</taxon>
        <taxon>Bacillati</taxon>
        <taxon>Actinomycetota</taxon>
        <taxon>Actinomycetes</taxon>
        <taxon>Pseudonocardiales</taxon>
        <taxon>Pseudonocardiaceae</taxon>
        <taxon>Pseudonocardia</taxon>
    </lineage>
</organism>
<dbReference type="PROSITE" id="PS50893">
    <property type="entry name" value="ABC_TRANSPORTER_2"/>
    <property type="match status" value="1"/>
</dbReference>
<dbReference type="GO" id="GO:0005524">
    <property type="term" value="F:ATP binding"/>
    <property type="evidence" value="ECO:0007669"/>
    <property type="project" value="UniProtKB-KW"/>
</dbReference>
<comment type="caution">
    <text evidence="6">The sequence shown here is derived from an EMBL/GenBank/DDBJ whole genome shotgun (WGS) entry which is preliminary data.</text>
</comment>
<keyword evidence="7" id="KW-1185">Reference proteome</keyword>
<evidence type="ECO:0000256" key="4">
    <source>
        <dbReference type="ARBA" id="ARBA00022840"/>
    </source>
</evidence>
<dbReference type="InterPro" id="IPR027417">
    <property type="entry name" value="P-loop_NTPase"/>
</dbReference>
<evidence type="ECO:0000313" key="7">
    <source>
        <dbReference type="Proteomes" id="UP000586918"/>
    </source>
</evidence>
<comment type="similarity">
    <text evidence="1">Belongs to the ABC transporter superfamily.</text>
</comment>
<dbReference type="InterPro" id="IPR017871">
    <property type="entry name" value="ABC_transporter-like_CS"/>
</dbReference>
<dbReference type="SUPFAM" id="SSF52540">
    <property type="entry name" value="P-loop containing nucleoside triphosphate hydrolases"/>
    <property type="match status" value="1"/>
</dbReference>
<dbReference type="PROSITE" id="PS00211">
    <property type="entry name" value="ABC_TRANSPORTER_1"/>
    <property type="match status" value="1"/>
</dbReference>
<evidence type="ECO:0000259" key="5">
    <source>
        <dbReference type="PROSITE" id="PS50893"/>
    </source>
</evidence>